<feature type="region of interest" description="Disordered" evidence="1">
    <location>
        <begin position="569"/>
        <end position="589"/>
    </location>
</feature>
<feature type="region of interest" description="Disordered" evidence="1">
    <location>
        <begin position="1"/>
        <end position="30"/>
    </location>
</feature>
<sequence>MAERRIMRTSKRESNVDQRRQFGDQCQRSNTSYAEAEEEWTETARQETFENVETRYARDNAIGHESSLTSPWAAIGMRSGFFRSGFLSKRTTLASQEEKSTIREAIQKHANSDELCLDKPSPLHANDHTKQLTSDEIDLLKLALVSPIPLFDARLLRVVLCRDQRFANVNENSQRGNEVCGLRYGVSRARAGDLPLYVLVGRVPDDPNQIWLDAEGSGHPVLRVLLNSYPHKIGQLIVTLAHVPTADLNPISFMDTVDLPNLEHLFLHLMPAALFLGIDRMFPFVRHPSIRRLNLGGALNNLLFGGTDAPALVPAVWQNITELHLGPPISASGVLRILPLCSSLTSLVVGYLDQFVIFPEELLMPLPVTLTTLEQFVFFANSSTEGAAAQCLCYFLRSMTTPRLSRFMIGNRHSVADMGDELVNFFSRSGAELTQLSFTGVAFNIVSCLLYMPSLRRLILTSTSVDFIGLFKALQVDPSDQEKPLVLPRLDYLSVDLRNGTDEDRDALWDAVLSRARKAAGQKDGATVWSEPLDGRVASLHGEGLNVLMKDEDGVFGMQSVVDFLDYWAPPDSGSEDEADTDLQDQSADVYSLGSSFTAPLPEDQF</sequence>
<dbReference type="SUPFAM" id="SSF52047">
    <property type="entry name" value="RNI-like"/>
    <property type="match status" value="1"/>
</dbReference>
<evidence type="ECO:0000313" key="3">
    <source>
        <dbReference type="Proteomes" id="UP000054144"/>
    </source>
</evidence>
<protein>
    <submittedName>
        <fullName evidence="2">Uncharacterized protein</fullName>
    </submittedName>
</protein>
<evidence type="ECO:0000313" key="2">
    <source>
        <dbReference type="EMBL" id="KIY48892.1"/>
    </source>
</evidence>
<keyword evidence="3" id="KW-1185">Reference proteome</keyword>
<gene>
    <name evidence="2" type="ORF">FISHEDRAFT_58647</name>
</gene>
<dbReference type="Proteomes" id="UP000054144">
    <property type="component" value="Unassembled WGS sequence"/>
</dbReference>
<name>A0A0D7AD28_9AGAR</name>
<dbReference type="AlphaFoldDB" id="A0A0D7AD28"/>
<dbReference type="InterPro" id="IPR032675">
    <property type="entry name" value="LRR_dom_sf"/>
</dbReference>
<reference evidence="2 3" key="1">
    <citation type="journal article" date="2015" name="Fungal Genet. Biol.">
        <title>Evolution of novel wood decay mechanisms in Agaricales revealed by the genome sequences of Fistulina hepatica and Cylindrobasidium torrendii.</title>
        <authorList>
            <person name="Floudas D."/>
            <person name="Held B.W."/>
            <person name="Riley R."/>
            <person name="Nagy L.G."/>
            <person name="Koehler G."/>
            <person name="Ransdell A.S."/>
            <person name="Younus H."/>
            <person name="Chow J."/>
            <person name="Chiniquy J."/>
            <person name="Lipzen A."/>
            <person name="Tritt A."/>
            <person name="Sun H."/>
            <person name="Haridas S."/>
            <person name="LaButti K."/>
            <person name="Ohm R.A."/>
            <person name="Kues U."/>
            <person name="Blanchette R.A."/>
            <person name="Grigoriev I.V."/>
            <person name="Minto R.E."/>
            <person name="Hibbett D.S."/>
        </authorList>
    </citation>
    <scope>NUCLEOTIDE SEQUENCE [LARGE SCALE GENOMIC DNA]</scope>
    <source>
        <strain evidence="2 3">ATCC 64428</strain>
    </source>
</reference>
<proteinExistence type="predicted"/>
<feature type="compositionally biased region" description="Basic and acidic residues" evidence="1">
    <location>
        <begin position="1"/>
        <end position="22"/>
    </location>
</feature>
<dbReference type="EMBL" id="KN881805">
    <property type="protein sequence ID" value="KIY48892.1"/>
    <property type="molecule type" value="Genomic_DNA"/>
</dbReference>
<feature type="compositionally biased region" description="Acidic residues" evidence="1">
    <location>
        <begin position="574"/>
        <end position="583"/>
    </location>
</feature>
<dbReference type="Gene3D" id="3.80.10.10">
    <property type="entry name" value="Ribonuclease Inhibitor"/>
    <property type="match status" value="1"/>
</dbReference>
<accession>A0A0D7AD28</accession>
<evidence type="ECO:0000256" key="1">
    <source>
        <dbReference type="SAM" id="MobiDB-lite"/>
    </source>
</evidence>
<organism evidence="2 3">
    <name type="scientific">Fistulina hepatica ATCC 64428</name>
    <dbReference type="NCBI Taxonomy" id="1128425"/>
    <lineage>
        <taxon>Eukaryota</taxon>
        <taxon>Fungi</taxon>
        <taxon>Dikarya</taxon>
        <taxon>Basidiomycota</taxon>
        <taxon>Agaricomycotina</taxon>
        <taxon>Agaricomycetes</taxon>
        <taxon>Agaricomycetidae</taxon>
        <taxon>Agaricales</taxon>
        <taxon>Fistulinaceae</taxon>
        <taxon>Fistulina</taxon>
    </lineage>
</organism>